<dbReference type="GO" id="GO:0000820">
    <property type="term" value="P:regulation of glutamine family amino acid metabolic process"/>
    <property type="evidence" value="ECO:0007669"/>
    <property type="project" value="UniProtKB-UniRule"/>
</dbReference>
<comment type="function">
    <text evidence="7">Involved in the regulation of glutamine synthetase GlnA, a key enzyme in the process to assimilate ammonia. When cellular nitrogen levels are high, the C-terminal adenylyl transferase (AT) inactivates GlnA by covalent transfer of an adenylyl group from ATP to specific tyrosine residue of GlnA, thus reducing its activity. Conversely, when nitrogen levels are low, the N-terminal adenylyl removase (AR) activates GlnA by removing the adenylyl group by phosphorolysis, increasing its activity. The regulatory region of GlnE binds the signal transduction protein PII (GlnB) which indicates the nitrogen status of the cell.</text>
</comment>
<dbReference type="Gene3D" id="1.20.120.330">
    <property type="entry name" value="Nucleotidyltransferases domain 2"/>
    <property type="match status" value="2"/>
</dbReference>
<dbReference type="InterPro" id="IPR043519">
    <property type="entry name" value="NT_sf"/>
</dbReference>
<feature type="domain" description="Glutamate-ammonia ligase adenylyltransferase repeated" evidence="8">
    <location>
        <begin position="76"/>
        <end position="305"/>
    </location>
</feature>
<dbReference type="SUPFAM" id="SSF81593">
    <property type="entry name" value="Nucleotidyltransferase substrate binding subunit/domain"/>
    <property type="match status" value="2"/>
</dbReference>
<comment type="similarity">
    <text evidence="7">Belongs to the GlnE family.</text>
</comment>
<dbReference type="Pfam" id="PF03710">
    <property type="entry name" value="GlnE"/>
    <property type="match status" value="2"/>
</dbReference>
<dbReference type="RefSeq" id="WP_138672978.1">
    <property type="nucleotide sequence ID" value="NZ_VCKY01000269.1"/>
</dbReference>
<name>A0A5S4EYM9_9ACTN</name>
<gene>
    <name evidence="7" type="primary">glnE</name>
    <name evidence="10" type="ORF">ETD86_46245</name>
</gene>
<accession>A0A5S4EYM9</accession>
<dbReference type="Proteomes" id="UP000309128">
    <property type="component" value="Unassembled WGS sequence"/>
</dbReference>
<dbReference type="PANTHER" id="PTHR30621">
    <property type="entry name" value="GLUTAMINE SYNTHETASE ADENYLYLTRANSFERASE"/>
    <property type="match status" value="1"/>
</dbReference>
<dbReference type="NCBIfam" id="NF010707">
    <property type="entry name" value="PRK14109.1"/>
    <property type="match status" value="1"/>
</dbReference>
<feature type="domain" description="Glutamate-ammonia ligase adenylyltransferase repeated" evidence="8">
    <location>
        <begin position="575"/>
        <end position="809"/>
    </location>
</feature>
<feature type="domain" description="PII-uridylyltransferase/Glutamine-synthetase adenylyltransferase" evidence="9">
    <location>
        <begin position="331"/>
        <end position="469"/>
    </location>
</feature>
<evidence type="ECO:0000256" key="3">
    <source>
        <dbReference type="ARBA" id="ARBA00022741"/>
    </source>
</evidence>
<dbReference type="CDD" id="cd05401">
    <property type="entry name" value="NT_GlnE_GlnD_like"/>
    <property type="match status" value="2"/>
</dbReference>
<dbReference type="EC" id="2.7.7.89" evidence="7"/>
<sequence length="976" mass="106277">MPRIESTTARLAKLGFADGARAAQLIRQTGTDLDDLLESLVGVADPDLALLSLTRLIEREPAVLDALRQDDDLKVRLLAVLGVSAALGEHVVRHPGQVAWLAEPRLGEARTELLRAVGADPAELEPVATEEKALVALRVAYRGRLMHLVARDLTGQASLQEVMSELSDLAGAALEAALAIARAEVDASDVRLAVVGMGKCGARELNYISDVDVIFVAEPREGADEAKALRTATRLAQAMMRACTATTPEGSLWEVDAGLRPEGRSGPLVRTLGSHLAYYRRWAKTWEFQALLKARPVAGDMALGAVYVEAVNEMVWSAATREDFVEDVQSMRRRVEAHVRAEGERQLKLGPGGLRDIEFAVQLLQLVHGRLDPLLRRRATLSALAALSRGGYVGRDDSRSLAEAYSFLRQVEHLLQLHRLRRTHIVPTGEDDLRRLGRALGMQADPVGEFTARWRRHAMEARRLHEKLFYRPLLQAVSRLQESEARLSATAAAARLEALGYVDPMGALRHIGALTSGVSRRAAIQRTLLPVMLGWFADAPDPDAALLGFRQVSDKLGSTPWYLRLLRDETAVAARMARVLGTSRYATGLLMNAPEAVAMLGSDGELAVRPQESLLGEASSAVSRHVDGDGGAETAVAAVRALRRRELFRIAVADIFGLADIETVGGALSSLTDVTLQAALDTALSKVGNVTSFAIIAMGRLGGMECSYASDADVMFVHQPLPGVEEREATDAAFAVANELRRLLSLPAPDPPLIIDPDLRPEGRQGPLARTLASYRAYYARWSSPWESQALLRARFSAGDAELGAAFTQMIDELRYPQGGLPDDAVREIRRLKARMEAERLPRGADPGLHTKLGPGGLSDVEWVAQLLQLRYAGTLPSLRTTRTLDALRAAVAEELLAPADEAVLAEAWRFASRIRDAIMLVKGRPGDSVPRDASERKLIAQTLGYPPDGSEDFLDDYRRVTRRARLVVDRVFYGA</sequence>
<comment type="caution">
    <text evidence="10">The sequence shown here is derived from an EMBL/GenBank/DDBJ whole genome shotgun (WGS) entry which is preliminary data.</text>
</comment>
<dbReference type="InterPro" id="IPR023057">
    <property type="entry name" value="GlnE"/>
</dbReference>
<evidence type="ECO:0000259" key="8">
    <source>
        <dbReference type="Pfam" id="PF03710"/>
    </source>
</evidence>
<proteinExistence type="inferred from homology"/>
<keyword evidence="11" id="KW-1185">Reference proteome</keyword>
<evidence type="ECO:0000256" key="5">
    <source>
        <dbReference type="ARBA" id="ARBA00022842"/>
    </source>
</evidence>
<dbReference type="EMBL" id="VCKY01000269">
    <property type="protein sequence ID" value="TMR08807.1"/>
    <property type="molecule type" value="Genomic_DNA"/>
</dbReference>
<comment type="catalytic activity">
    <reaction evidence="7">
        <text>[glutamine synthetase]-L-tyrosine + ATP = [glutamine synthetase]-O(4)-(5'-adenylyl)-L-tyrosine + diphosphate</text>
        <dbReference type="Rhea" id="RHEA:18589"/>
        <dbReference type="Rhea" id="RHEA-COMP:10660"/>
        <dbReference type="Rhea" id="RHEA-COMP:10661"/>
        <dbReference type="ChEBI" id="CHEBI:30616"/>
        <dbReference type="ChEBI" id="CHEBI:33019"/>
        <dbReference type="ChEBI" id="CHEBI:46858"/>
        <dbReference type="ChEBI" id="CHEBI:83624"/>
        <dbReference type="EC" id="2.7.7.42"/>
    </reaction>
</comment>
<dbReference type="EC" id="2.7.7.42" evidence="7"/>
<feature type="region of interest" description="Adenylyl transferase" evidence="7">
    <location>
        <begin position="481"/>
        <end position="976"/>
    </location>
</feature>
<feature type="domain" description="PII-uridylyltransferase/Glutamine-synthetase adenylyltransferase" evidence="9">
    <location>
        <begin position="848"/>
        <end position="971"/>
    </location>
</feature>
<evidence type="ECO:0000256" key="1">
    <source>
        <dbReference type="ARBA" id="ARBA00022679"/>
    </source>
</evidence>
<evidence type="ECO:0000259" key="9">
    <source>
        <dbReference type="Pfam" id="PF08335"/>
    </source>
</evidence>
<evidence type="ECO:0000313" key="10">
    <source>
        <dbReference type="EMBL" id="TMR08807.1"/>
    </source>
</evidence>
<dbReference type="GO" id="GO:0000287">
    <property type="term" value="F:magnesium ion binding"/>
    <property type="evidence" value="ECO:0007669"/>
    <property type="project" value="UniProtKB-UniRule"/>
</dbReference>
<dbReference type="InterPro" id="IPR013546">
    <property type="entry name" value="PII_UdlTrfase/GS_AdlTrfase"/>
</dbReference>
<dbReference type="Pfam" id="PF08335">
    <property type="entry name" value="GlnD_UR_UTase"/>
    <property type="match status" value="2"/>
</dbReference>
<dbReference type="GO" id="GO:0005524">
    <property type="term" value="F:ATP binding"/>
    <property type="evidence" value="ECO:0007669"/>
    <property type="project" value="UniProtKB-UniRule"/>
</dbReference>
<dbReference type="Gene3D" id="3.30.460.10">
    <property type="entry name" value="Beta Polymerase, domain 2"/>
    <property type="match status" value="2"/>
</dbReference>
<feature type="region of interest" description="Adenylyl removase" evidence="7">
    <location>
        <begin position="1"/>
        <end position="473"/>
    </location>
</feature>
<dbReference type="OrthoDB" id="9759366at2"/>
<keyword evidence="6 7" id="KW-0511">Multifunctional enzyme</keyword>
<dbReference type="GO" id="GO:0005829">
    <property type="term" value="C:cytosol"/>
    <property type="evidence" value="ECO:0007669"/>
    <property type="project" value="TreeGrafter"/>
</dbReference>
<dbReference type="InterPro" id="IPR005190">
    <property type="entry name" value="GlnE_rpt_dom"/>
</dbReference>
<dbReference type="SUPFAM" id="SSF81301">
    <property type="entry name" value="Nucleotidyltransferase"/>
    <property type="match status" value="2"/>
</dbReference>
<comment type="catalytic activity">
    <reaction evidence="7">
        <text>[glutamine synthetase]-O(4)-(5'-adenylyl)-L-tyrosine + phosphate = [glutamine synthetase]-L-tyrosine + ADP</text>
        <dbReference type="Rhea" id="RHEA:43716"/>
        <dbReference type="Rhea" id="RHEA-COMP:10660"/>
        <dbReference type="Rhea" id="RHEA-COMP:10661"/>
        <dbReference type="ChEBI" id="CHEBI:43474"/>
        <dbReference type="ChEBI" id="CHEBI:46858"/>
        <dbReference type="ChEBI" id="CHEBI:83624"/>
        <dbReference type="ChEBI" id="CHEBI:456216"/>
        <dbReference type="EC" id="2.7.7.89"/>
    </reaction>
</comment>
<protein>
    <recommendedName>
        <fullName evidence="7">Bifunctional glutamine synthetase adenylyltransferase/adenylyl-removing enzyme</fullName>
    </recommendedName>
    <alternativeName>
        <fullName evidence="7">ATP:glutamine synthetase adenylyltransferase</fullName>
    </alternativeName>
    <alternativeName>
        <fullName evidence="7">ATase</fullName>
    </alternativeName>
    <domain>
        <recommendedName>
            <fullName evidence="7">Glutamine synthetase adenylyl-L-tyrosine phosphorylase</fullName>
            <ecNumber evidence="7">2.7.7.89</ecNumber>
        </recommendedName>
        <alternativeName>
            <fullName evidence="7">Adenylyl removase</fullName>
            <shortName evidence="7">AR</shortName>
            <shortName evidence="7">AT-N</shortName>
        </alternativeName>
    </domain>
    <domain>
        <recommendedName>
            <fullName evidence="7">Glutamine synthetase adenylyl transferase</fullName>
            <ecNumber evidence="7">2.7.7.42</ecNumber>
        </recommendedName>
        <alternativeName>
            <fullName evidence="7">Adenylyl transferase</fullName>
            <shortName evidence="7">AT</shortName>
            <shortName evidence="7">AT-C</shortName>
        </alternativeName>
    </domain>
</protein>
<dbReference type="GO" id="GO:0047388">
    <property type="term" value="F:[glutamine synthetase]-adenylyl-L-tyrosine phosphorylase activity"/>
    <property type="evidence" value="ECO:0007669"/>
    <property type="project" value="UniProtKB-EC"/>
</dbReference>
<comment type="cofactor">
    <cofactor evidence="7">
        <name>Mg(2+)</name>
        <dbReference type="ChEBI" id="CHEBI:18420"/>
    </cofactor>
</comment>
<evidence type="ECO:0000256" key="6">
    <source>
        <dbReference type="ARBA" id="ARBA00023268"/>
    </source>
</evidence>
<evidence type="ECO:0000256" key="7">
    <source>
        <dbReference type="HAMAP-Rule" id="MF_00802"/>
    </source>
</evidence>
<keyword evidence="5 7" id="KW-0460">Magnesium</keyword>
<dbReference type="GO" id="GO:0008882">
    <property type="term" value="F:[glutamate-ammonia-ligase] adenylyltransferase activity"/>
    <property type="evidence" value="ECO:0007669"/>
    <property type="project" value="UniProtKB-UniRule"/>
</dbReference>
<evidence type="ECO:0000256" key="4">
    <source>
        <dbReference type="ARBA" id="ARBA00022840"/>
    </source>
</evidence>
<keyword evidence="3 7" id="KW-0547">Nucleotide-binding</keyword>
<dbReference type="AlphaFoldDB" id="A0A5S4EYM9"/>
<keyword evidence="2 7" id="KW-0548">Nucleotidyltransferase</keyword>
<reference evidence="10 11" key="1">
    <citation type="submission" date="2019-05" db="EMBL/GenBank/DDBJ databases">
        <title>Draft genome sequence of Nonomuraea turkmeniaca DSM 43926.</title>
        <authorList>
            <person name="Saricaoglu S."/>
            <person name="Isik K."/>
        </authorList>
    </citation>
    <scope>NUCLEOTIDE SEQUENCE [LARGE SCALE GENOMIC DNA]</scope>
    <source>
        <strain evidence="10 11">DSM 43926</strain>
    </source>
</reference>
<organism evidence="10 11">
    <name type="scientific">Nonomuraea turkmeniaca</name>
    <dbReference type="NCBI Taxonomy" id="103838"/>
    <lineage>
        <taxon>Bacteria</taxon>
        <taxon>Bacillati</taxon>
        <taxon>Actinomycetota</taxon>
        <taxon>Actinomycetes</taxon>
        <taxon>Streptosporangiales</taxon>
        <taxon>Streptosporangiaceae</taxon>
        <taxon>Nonomuraea</taxon>
    </lineage>
</organism>
<dbReference type="HAMAP" id="MF_00802">
    <property type="entry name" value="GlnE"/>
    <property type="match status" value="1"/>
</dbReference>
<keyword evidence="4 7" id="KW-0067">ATP-binding</keyword>
<keyword evidence="1 7" id="KW-0808">Transferase</keyword>
<evidence type="ECO:0000256" key="2">
    <source>
        <dbReference type="ARBA" id="ARBA00022695"/>
    </source>
</evidence>
<dbReference type="PANTHER" id="PTHR30621:SF0">
    <property type="entry name" value="BIFUNCTIONAL GLUTAMINE SYNTHETASE ADENYLYLTRANSFERASE_ADENYLYL-REMOVING ENZYME"/>
    <property type="match status" value="1"/>
</dbReference>
<evidence type="ECO:0000313" key="11">
    <source>
        <dbReference type="Proteomes" id="UP000309128"/>
    </source>
</evidence>